<reference evidence="1" key="1">
    <citation type="journal article" date="2023" name="G3 (Bethesda)">
        <title>A reference genome for the long-term kleptoplast-retaining sea slug Elysia crispata morphotype clarki.</title>
        <authorList>
            <person name="Eastman K.E."/>
            <person name="Pendleton A.L."/>
            <person name="Shaikh M.A."/>
            <person name="Suttiyut T."/>
            <person name="Ogas R."/>
            <person name="Tomko P."/>
            <person name="Gavelis G."/>
            <person name="Widhalm J.R."/>
            <person name="Wisecaver J.H."/>
        </authorList>
    </citation>
    <scope>NUCLEOTIDE SEQUENCE</scope>
    <source>
        <strain evidence="1">ECLA1</strain>
    </source>
</reference>
<protein>
    <submittedName>
        <fullName evidence="1">Uncharacterized protein</fullName>
    </submittedName>
</protein>
<evidence type="ECO:0000313" key="2">
    <source>
        <dbReference type="Proteomes" id="UP001283361"/>
    </source>
</evidence>
<dbReference type="AlphaFoldDB" id="A0AAE1E585"/>
<accession>A0AAE1E585</accession>
<name>A0AAE1E585_9GAST</name>
<dbReference type="EMBL" id="JAWDGP010001097">
    <property type="protein sequence ID" value="KAK3794686.1"/>
    <property type="molecule type" value="Genomic_DNA"/>
</dbReference>
<keyword evidence="2" id="KW-1185">Reference proteome</keyword>
<evidence type="ECO:0000313" key="1">
    <source>
        <dbReference type="EMBL" id="KAK3794686.1"/>
    </source>
</evidence>
<gene>
    <name evidence="1" type="ORF">RRG08_056702</name>
</gene>
<sequence length="136" mass="15324">MKSFSFNSFTQQVTRLFYLPLLPHKMSRSYVVALMACLLVVALLPGQSEAGLRRVWRRVMRAGNSVANVVTNPEDAFNSLVDTVGNIDWADPDTYTYLFSNQGCDKVCPACTWIPEAASMATCMTYCVTRCDWEYL</sequence>
<organism evidence="1 2">
    <name type="scientific">Elysia crispata</name>
    <name type="common">lettuce slug</name>
    <dbReference type="NCBI Taxonomy" id="231223"/>
    <lineage>
        <taxon>Eukaryota</taxon>
        <taxon>Metazoa</taxon>
        <taxon>Spiralia</taxon>
        <taxon>Lophotrochozoa</taxon>
        <taxon>Mollusca</taxon>
        <taxon>Gastropoda</taxon>
        <taxon>Heterobranchia</taxon>
        <taxon>Euthyneura</taxon>
        <taxon>Panpulmonata</taxon>
        <taxon>Sacoglossa</taxon>
        <taxon>Placobranchoidea</taxon>
        <taxon>Plakobranchidae</taxon>
        <taxon>Elysia</taxon>
    </lineage>
</organism>
<dbReference type="Proteomes" id="UP001283361">
    <property type="component" value="Unassembled WGS sequence"/>
</dbReference>
<proteinExistence type="predicted"/>
<comment type="caution">
    <text evidence="1">The sequence shown here is derived from an EMBL/GenBank/DDBJ whole genome shotgun (WGS) entry which is preliminary data.</text>
</comment>